<sequence length="275" mass="30247">MIQNNTDHNHESIVKKKVTINELTIGDDSVVVMAGPCSIESRAQINSIAQIVKDNGAQILRGGAFKPRTSPYSFQGLGEEGLEYLAEAGQKHGLLTITEVMDSSDIPLVCEYADILQIGTRNMFNYSLLKKLGKIDKPVMLKRSFMATIEEFLLAAEYVLVGGNEKIILCERGIRTFVKFTRNTLDISAIPIITKLKGYPVIVDPCHAAGRSDILVPLSRASIAAGCDGLMLEVHPNPQKAKSDGLQSLNFTQFTKAMTSIQRAIQFMREEKACE</sequence>
<protein>
    <submittedName>
        <fullName evidence="3">3-deoxy-7-phosphoheptulonate synthase</fullName>
        <ecNumber evidence="3">2.5.1.54</ecNumber>
    </submittedName>
</protein>
<dbReference type="InterPro" id="IPR013785">
    <property type="entry name" value="Aldolase_TIM"/>
</dbReference>
<dbReference type="EMBL" id="JBHPBY010000049">
    <property type="protein sequence ID" value="MFC1849632.1"/>
    <property type="molecule type" value="Genomic_DNA"/>
</dbReference>
<evidence type="ECO:0000313" key="4">
    <source>
        <dbReference type="Proteomes" id="UP001594351"/>
    </source>
</evidence>
<dbReference type="Proteomes" id="UP001594351">
    <property type="component" value="Unassembled WGS sequence"/>
</dbReference>
<dbReference type="PANTHER" id="PTHR43018:SF1">
    <property type="entry name" value="PROTEIN AROA(G)"/>
    <property type="match status" value="1"/>
</dbReference>
<dbReference type="GO" id="GO:0003849">
    <property type="term" value="F:3-deoxy-7-phosphoheptulonate synthase activity"/>
    <property type="evidence" value="ECO:0007669"/>
    <property type="project" value="UniProtKB-EC"/>
</dbReference>
<proteinExistence type="predicted"/>
<organism evidence="3 4">
    <name type="scientific">candidate division CSSED10-310 bacterium</name>
    <dbReference type="NCBI Taxonomy" id="2855610"/>
    <lineage>
        <taxon>Bacteria</taxon>
        <taxon>Bacteria division CSSED10-310</taxon>
    </lineage>
</organism>
<name>A0ABV6YTX4_UNCC1</name>
<comment type="caution">
    <text evidence="3">The sequence shown here is derived from an EMBL/GenBank/DDBJ whole genome shotgun (WGS) entry which is preliminary data.</text>
</comment>
<evidence type="ECO:0000256" key="1">
    <source>
        <dbReference type="ARBA" id="ARBA00022679"/>
    </source>
</evidence>
<dbReference type="NCBIfam" id="TIGR01361">
    <property type="entry name" value="DAHP_synth_Bsub"/>
    <property type="match status" value="1"/>
</dbReference>
<dbReference type="SUPFAM" id="SSF51569">
    <property type="entry name" value="Aldolase"/>
    <property type="match status" value="1"/>
</dbReference>
<keyword evidence="4" id="KW-1185">Reference proteome</keyword>
<accession>A0ABV6YTX4</accession>
<dbReference type="InterPro" id="IPR052899">
    <property type="entry name" value="Class-I_DAHP_synthase"/>
</dbReference>
<dbReference type="Gene3D" id="3.20.20.70">
    <property type="entry name" value="Aldolase class I"/>
    <property type="match status" value="1"/>
</dbReference>
<dbReference type="Pfam" id="PF00793">
    <property type="entry name" value="DAHP_synth_1"/>
    <property type="match status" value="1"/>
</dbReference>
<dbReference type="EC" id="2.5.1.54" evidence="3"/>
<reference evidence="3 4" key="1">
    <citation type="submission" date="2024-09" db="EMBL/GenBank/DDBJ databases">
        <title>Laminarin stimulates single cell rates of sulfate reduction while oxygen inhibits transcriptomic activity in coastal marine sediment.</title>
        <authorList>
            <person name="Lindsay M."/>
            <person name="Orcutt B."/>
            <person name="Emerson D."/>
            <person name="Stepanauskas R."/>
            <person name="D'Angelo T."/>
        </authorList>
    </citation>
    <scope>NUCLEOTIDE SEQUENCE [LARGE SCALE GENOMIC DNA]</scope>
    <source>
        <strain evidence="3">SAG AM-311-K15</strain>
    </source>
</reference>
<dbReference type="InterPro" id="IPR006218">
    <property type="entry name" value="DAHP1/KDSA"/>
</dbReference>
<keyword evidence="1 3" id="KW-0808">Transferase</keyword>
<dbReference type="NCBIfam" id="NF009239">
    <property type="entry name" value="PRK12595.1"/>
    <property type="match status" value="1"/>
</dbReference>
<dbReference type="PANTHER" id="PTHR43018">
    <property type="entry name" value="PHOSPHO-2-DEHYDRO-3-DEOXYHEPTONATE ALDOLASE"/>
    <property type="match status" value="1"/>
</dbReference>
<dbReference type="NCBIfam" id="NF006421">
    <property type="entry name" value="PRK08673.1"/>
    <property type="match status" value="1"/>
</dbReference>
<feature type="domain" description="DAHP synthetase I/KDSA" evidence="2">
    <location>
        <begin position="22"/>
        <end position="257"/>
    </location>
</feature>
<evidence type="ECO:0000259" key="2">
    <source>
        <dbReference type="Pfam" id="PF00793"/>
    </source>
</evidence>
<gene>
    <name evidence="3" type="primary">aroF</name>
    <name evidence="3" type="ORF">ACFL27_05425</name>
</gene>
<evidence type="ECO:0000313" key="3">
    <source>
        <dbReference type="EMBL" id="MFC1849632.1"/>
    </source>
</evidence>
<dbReference type="InterPro" id="IPR006268">
    <property type="entry name" value="DAHP_syn_2"/>
</dbReference>